<dbReference type="AlphaFoldDB" id="A0A9D1YYC9"/>
<name>A0A9D1YYC9_9MICO</name>
<gene>
    <name evidence="1" type="ORF">H9830_13950</name>
</gene>
<reference evidence="1" key="2">
    <citation type="submission" date="2021-04" db="EMBL/GenBank/DDBJ databases">
        <authorList>
            <person name="Gilroy R."/>
        </authorList>
    </citation>
    <scope>NUCLEOTIDE SEQUENCE</scope>
    <source>
        <strain evidence="1">ChiGjej1B1-98</strain>
    </source>
</reference>
<evidence type="ECO:0000313" key="1">
    <source>
        <dbReference type="EMBL" id="HIY67365.1"/>
    </source>
</evidence>
<organism evidence="1 2">
    <name type="scientific">Candidatus Agrococcus pullicola</name>
    <dbReference type="NCBI Taxonomy" id="2838429"/>
    <lineage>
        <taxon>Bacteria</taxon>
        <taxon>Bacillati</taxon>
        <taxon>Actinomycetota</taxon>
        <taxon>Actinomycetes</taxon>
        <taxon>Micrococcales</taxon>
        <taxon>Microbacteriaceae</taxon>
        <taxon>Agrococcus</taxon>
    </lineage>
</organism>
<dbReference type="Proteomes" id="UP000824005">
    <property type="component" value="Unassembled WGS sequence"/>
</dbReference>
<proteinExistence type="predicted"/>
<sequence>MKQGLNHPPGLSWPRKIATLLASGALLASGLVATSAALTVTPAAAEGSAESGNSHATTTYYAYLDEGDVLDTSFLVSTRNGGSDSVGDDRHYTITDPDGVVQWECTVDGTAPYGTGCTSPTLTGPAGAWKIQDDQVPADSLVRMAWNIDVSTAEGTPVPGRVWSERPQISQDAGELRDLSFWMVNDTGYQYRVDLNDYNGYQSFITASAFGITDENCVPTYKSVEASTEPGRDGLPDDLSLRTDCAPIFRAFFAEPAADLPATAPSADGVLNVVPPVLGSEDLAVTDLAFSSNAANSADGVFTHSINERFSGAYELQIDTNGNGSYTDDVDRIISLSADGSGEYSYEFDGLDGLGVAVEDCSLMNARLYFPKVGEIHVTQLDVEGRAGGIQVTAINGENAGDDTVYWDDTDLDLDSRENSTPQLDGTDG</sequence>
<dbReference type="EMBL" id="DXDC01000421">
    <property type="protein sequence ID" value="HIY67365.1"/>
    <property type="molecule type" value="Genomic_DNA"/>
</dbReference>
<accession>A0A9D1YYC9</accession>
<comment type="caution">
    <text evidence="1">The sequence shown here is derived from an EMBL/GenBank/DDBJ whole genome shotgun (WGS) entry which is preliminary data.</text>
</comment>
<protein>
    <submittedName>
        <fullName evidence="1">Uncharacterized protein</fullName>
    </submittedName>
</protein>
<feature type="non-terminal residue" evidence="1">
    <location>
        <position position="429"/>
    </location>
</feature>
<reference evidence="1" key="1">
    <citation type="journal article" date="2021" name="PeerJ">
        <title>Extensive microbial diversity within the chicken gut microbiome revealed by metagenomics and culture.</title>
        <authorList>
            <person name="Gilroy R."/>
            <person name="Ravi A."/>
            <person name="Getino M."/>
            <person name="Pursley I."/>
            <person name="Horton D.L."/>
            <person name="Alikhan N.F."/>
            <person name="Baker D."/>
            <person name="Gharbi K."/>
            <person name="Hall N."/>
            <person name="Watson M."/>
            <person name="Adriaenssens E.M."/>
            <person name="Foster-Nyarko E."/>
            <person name="Jarju S."/>
            <person name="Secka A."/>
            <person name="Antonio M."/>
            <person name="Oren A."/>
            <person name="Chaudhuri R.R."/>
            <person name="La Ragione R."/>
            <person name="Hildebrand F."/>
            <person name="Pallen M.J."/>
        </authorList>
    </citation>
    <scope>NUCLEOTIDE SEQUENCE</scope>
    <source>
        <strain evidence="1">ChiGjej1B1-98</strain>
    </source>
</reference>
<evidence type="ECO:0000313" key="2">
    <source>
        <dbReference type="Proteomes" id="UP000824005"/>
    </source>
</evidence>